<dbReference type="EMBL" id="AFBI03000257">
    <property type="protein sequence ID" value="EJW05334.1"/>
    <property type="molecule type" value="Genomic_DNA"/>
</dbReference>
<dbReference type="AlphaFoldDB" id="J9DCY4"/>
<dbReference type="HOGENOM" id="CLU_283701_0_0_1"/>
<dbReference type="VEuPathDB" id="MicrosporidiaDB:EDEG_04076"/>
<accession>J9DCY4</accession>
<organism evidence="2 3">
    <name type="scientific">Edhazardia aedis (strain USNM 41457)</name>
    <name type="common">Microsporidian parasite</name>
    <dbReference type="NCBI Taxonomy" id="1003232"/>
    <lineage>
        <taxon>Eukaryota</taxon>
        <taxon>Fungi</taxon>
        <taxon>Fungi incertae sedis</taxon>
        <taxon>Microsporidia</taxon>
        <taxon>Edhazardia</taxon>
    </lineage>
</organism>
<keyword evidence="3" id="KW-1185">Reference proteome</keyword>
<reference evidence="3" key="2">
    <citation type="submission" date="2015-07" db="EMBL/GenBank/DDBJ databases">
        <title>Contrasting host-pathogen interactions and genome evolution in two generalist and specialist microsporidian pathogens of mosquitoes.</title>
        <authorList>
            <consortium name="The Broad Institute Genomics Platform"/>
            <consortium name="The Broad Institute Genome Sequencing Center for Infectious Disease"/>
            <person name="Cuomo C.A."/>
            <person name="Sanscrainte N.D."/>
            <person name="Goldberg J.M."/>
            <person name="Heiman D."/>
            <person name="Young S."/>
            <person name="Zeng Q."/>
            <person name="Becnel J.J."/>
            <person name="Birren B.W."/>
        </authorList>
    </citation>
    <scope>NUCLEOTIDE SEQUENCE [LARGE SCALE GENOMIC DNA]</scope>
    <source>
        <strain evidence="3">USNM 41457</strain>
    </source>
</reference>
<dbReference type="InParanoid" id="J9DCY4"/>
<evidence type="ECO:0000313" key="3">
    <source>
        <dbReference type="Proteomes" id="UP000003163"/>
    </source>
</evidence>
<comment type="caution">
    <text evidence="2">The sequence shown here is derived from an EMBL/GenBank/DDBJ whole genome shotgun (WGS) entry which is preliminary data.</text>
</comment>
<feature type="signal peptide" evidence="1">
    <location>
        <begin position="1"/>
        <end position="15"/>
    </location>
</feature>
<keyword evidence="1" id="KW-0732">Signal</keyword>
<feature type="chain" id="PRO_5013334193" description="KIF-binding protein" evidence="1">
    <location>
        <begin position="16"/>
        <end position="1097"/>
    </location>
</feature>
<protein>
    <recommendedName>
        <fullName evidence="4">KIF-binding protein</fullName>
    </recommendedName>
</protein>
<sequence>MFFKIFIQNIPLLLASNVGENANSMVILEVEDNWENYDENYSRYIKSPKGLFFLLEKNISVLLGNLTKENSLTSFSKFYCKEFYSDIEKSGIHTFFEPKIKAIFEEMIIVLSNIDFFIRTINELKRLMEYGLKFEMLDYGFYTEKLKAGKELLSRCLPFLEKIQKTYDNYECILNLCEVFIFLEYTKEHFYYPRYQFNSRTWMTMNIKTHRFEVLVQIKKQINSHISDRKKLGMVRREDIDDVSKKFEETKCMVIFNFMNQDRNHKINVAEKMTPEEIKEPGEILMQSRCVKTKKEAIEKCLLLYKIGISSLEACKYWLDEFEGDDEKRNEKENHIYNTYCIALNAQEILFQLGHALEKMRKDSSIEQILIKNKCICVECDCTNKETCLKIKCQRCNSSRSDYSTCVNCYSKLCEFLDEEKENKRSYKIMNFVHFNKLSEYVHLNGWITNLKSQSDKFYKVNCELVISLEKLIAKDIDINLKKVQRYFDNPFNTKDKSNIDAKLDFLSQFDYANQAMKYMLVPIILVSNTERSESVELCKSTIEKIIELIKILKTGYTIYNDELTKIQQKYEEILEKKDFEELIRFTDEEILIELIEEIKKPILEEKKALNSINKILEIYNRTSLDKLDIACLTAKNVLEEQINAILQYEKTKANDMYLDTLKKILFEINNENNYTVPELYVTNAFFDQYVIFLKISKCIFEGIHYARKISKIIYENKHKLDQVYKNFYIMLDPVTNSGVPFDISEKGIEVLNQTRHCIYIQENTKNFCLSHKIYHTYSRPYYIASYAARSLVCAHKLILMSQVTTRGAENLNKHRIELLDSLLKSQIHLENKCYNSNSDQNNSAILIINTLKKIIQIISALKLKEADFQKLNSDISCSLPTHRYKKISEKYSNLICIPETEFIDLLKRFLIAGEILESIYSIDPFLDFTDDKSSEGRIAVDAKIIFSESYLKLRKLKITDEVRKKVDEHYEKAKNLYDEAYKNFENESKERPVEAKKTLEKKTDDFLIAFMIKKFVFTIYNIQKKRSICNYNLYDLYIRSCNVLIASKSSECSNCTNYLNKRKRIGKIIANVIQSYLLQVEQEELEEDNISQCRCQ</sequence>
<reference evidence="2 3" key="1">
    <citation type="submission" date="2011-08" db="EMBL/GenBank/DDBJ databases">
        <authorList>
            <person name="Liu Z.J."/>
            <person name="Shi F.L."/>
            <person name="Lu J.Q."/>
            <person name="Li M."/>
            <person name="Wang Z.L."/>
        </authorList>
    </citation>
    <scope>NUCLEOTIDE SEQUENCE [LARGE SCALE GENOMIC DNA]</scope>
    <source>
        <strain evidence="2 3">USNM 41457</strain>
    </source>
</reference>
<evidence type="ECO:0008006" key="4">
    <source>
        <dbReference type="Google" id="ProtNLM"/>
    </source>
</evidence>
<dbReference type="Proteomes" id="UP000003163">
    <property type="component" value="Unassembled WGS sequence"/>
</dbReference>
<evidence type="ECO:0000256" key="1">
    <source>
        <dbReference type="SAM" id="SignalP"/>
    </source>
</evidence>
<proteinExistence type="predicted"/>
<gene>
    <name evidence="2" type="ORF">EDEG_04076</name>
</gene>
<evidence type="ECO:0000313" key="2">
    <source>
        <dbReference type="EMBL" id="EJW05334.1"/>
    </source>
</evidence>
<name>J9DCY4_EDHAE</name>